<dbReference type="Proteomes" id="UP000190476">
    <property type="component" value="Chromosome I"/>
</dbReference>
<dbReference type="RefSeq" id="WP_151901569.1">
    <property type="nucleotide sequence ID" value="NZ_CBML010000006.1"/>
</dbReference>
<dbReference type="STRING" id="1351755.CCH01_17460"/>
<gene>
    <name evidence="1" type="ORF">CCH01_17460</name>
</gene>
<accession>A0A1U6JHB2</accession>
<evidence type="ECO:0000313" key="1">
    <source>
        <dbReference type="EMBL" id="SLK19712.1"/>
    </source>
</evidence>
<evidence type="ECO:0000313" key="2">
    <source>
        <dbReference type="Proteomes" id="UP000190476"/>
    </source>
</evidence>
<keyword evidence="2" id="KW-1185">Reference proteome</keyword>
<dbReference type="EMBL" id="LT799839">
    <property type="protein sequence ID" value="SLK19712.1"/>
    <property type="molecule type" value="Genomic_DNA"/>
</dbReference>
<reference evidence="2" key="1">
    <citation type="submission" date="2017-03" db="EMBL/GenBank/DDBJ databases">
        <authorList>
            <person name="Falquet L."/>
            <person name="Falquet L."/>
        </authorList>
    </citation>
    <scope>NUCLEOTIDE SEQUENCE [LARGE SCALE GENOMIC DNA]</scope>
</reference>
<sequence length="84" mass="9905">MNLNKSTVMEYIEEIVRLYFLGYSVEGALEKVMEIKRCKVCKEELSFIAPGNNDNKELVELYHCKYCDTLQEFNLNKNEFNVID</sequence>
<protein>
    <submittedName>
        <fullName evidence="1">Uncharacterized protein</fullName>
    </submittedName>
</protein>
<name>A0A1U6JHB2_9CLOT</name>
<proteinExistence type="predicted"/>
<organism evidence="1 2">
    <name type="scientific">Clostridium chauvoei JF4335</name>
    <dbReference type="NCBI Taxonomy" id="1351755"/>
    <lineage>
        <taxon>Bacteria</taxon>
        <taxon>Bacillati</taxon>
        <taxon>Bacillota</taxon>
        <taxon>Clostridia</taxon>
        <taxon>Eubacteriales</taxon>
        <taxon>Clostridiaceae</taxon>
        <taxon>Clostridium</taxon>
    </lineage>
</organism>
<dbReference type="AlphaFoldDB" id="A0A1U6JHB2"/>